<name>A0ABQ4ZB73_9ASTR</name>
<feature type="compositionally biased region" description="Polar residues" evidence="1">
    <location>
        <begin position="24"/>
        <end position="33"/>
    </location>
</feature>
<feature type="region of interest" description="Disordered" evidence="1">
    <location>
        <begin position="297"/>
        <end position="386"/>
    </location>
</feature>
<dbReference type="EMBL" id="BQNB010011199">
    <property type="protein sequence ID" value="GJS87449.1"/>
    <property type="molecule type" value="Genomic_DNA"/>
</dbReference>
<organism evidence="2 3">
    <name type="scientific">Tanacetum coccineum</name>
    <dbReference type="NCBI Taxonomy" id="301880"/>
    <lineage>
        <taxon>Eukaryota</taxon>
        <taxon>Viridiplantae</taxon>
        <taxon>Streptophyta</taxon>
        <taxon>Embryophyta</taxon>
        <taxon>Tracheophyta</taxon>
        <taxon>Spermatophyta</taxon>
        <taxon>Magnoliopsida</taxon>
        <taxon>eudicotyledons</taxon>
        <taxon>Gunneridae</taxon>
        <taxon>Pentapetalae</taxon>
        <taxon>asterids</taxon>
        <taxon>campanulids</taxon>
        <taxon>Asterales</taxon>
        <taxon>Asteraceae</taxon>
        <taxon>Asteroideae</taxon>
        <taxon>Anthemideae</taxon>
        <taxon>Anthemidinae</taxon>
        <taxon>Tanacetum</taxon>
    </lineage>
</organism>
<feature type="compositionally biased region" description="Polar residues" evidence="1">
    <location>
        <begin position="237"/>
        <end position="249"/>
    </location>
</feature>
<gene>
    <name evidence="2" type="ORF">Tco_0770085</name>
</gene>
<reference evidence="2" key="1">
    <citation type="journal article" date="2022" name="Int. J. Mol. Sci.">
        <title>Draft Genome of Tanacetum Coccineum: Genomic Comparison of Closely Related Tanacetum-Family Plants.</title>
        <authorList>
            <person name="Yamashiro T."/>
            <person name="Shiraishi A."/>
            <person name="Nakayama K."/>
            <person name="Satake H."/>
        </authorList>
    </citation>
    <scope>NUCLEOTIDE SEQUENCE</scope>
</reference>
<evidence type="ECO:0008006" key="4">
    <source>
        <dbReference type="Google" id="ProtNLM"/>
    </source>
</evidence>
<comment type="caution">
    <text evidence="2">The sequence shown here is derived from an EMBL/GenBank/DDBJ whole genome shotgun (WGS) entry which is preliminary data.</text>
</comment>
<reference evidence="2" key="2">
    <citation type="submission" date="2022-01" db="EMBL/GenBank/DDBJ databases">
        <authorList>
            <person name="Yamashiro T."/>
            <person name="Shiraishi A."/>
            <person name="Satake H."/>
            <person name="Nakayama K."/>
        </authorList>
    </citation>
    <scope>NUCLEOTIDE SEQUENCE</scope>
</reference>
<feature type="compositionally biased region" description="Polar residues" evidence="1">
    <location>
        <begin position="307"/>
        <end position="330"/>
    </location>
</feature>
<evidence type="ECO:0000313" key="2">
    <source>
        <dbReference type="EMBL" id="GJS87449.1"/>
    </source>
</evidence>
<sequence length="418" mass="45846">MEKGFLNSGSKKSGVEEKIGSSMHEASNATKNDGIQLGKDGKPLHNPKGGPIKPILKTGKVTVAGESIIASKSGPMQQGSFFVEPSLSTSNEPSTQGSMADLFKSNQQRNKKIIKVSHITTFEEINGADVAIPKAAVDEVREHFSNTLYGYFIGKRIPFLIVEKYVLNTWAKYGIERAIIRNGFYLFKFKTKEGMEQLYEKSIGGWYYLEDGLEAISMENIVVVYEWKSSSLWSGNKNTTKSDSKSVNTADEEGFVEEKRDQIQANQSKASTSSSIPGKNSTSVSNFFDTLCNLEEEGVNDPKGKNEGTSQSGFFETSKGPSDTYDSPNVTMAGGTRVSKATKVPSTPFPKSARPECINESDTDEDDIESSNGPLFGGGNQLEDEDFDFSDGYEAQVFDLPGQLKELRDFRLSMSGRK</sequence>
<feature type="region of interest" description="Disordered" evidence="1">
    <location>
        <begin position="237"/>
        <end position="281"/>
    </location>
</feature>
<evidence type="ECO:0000313" key="3">
    <source>
        <dbReference type="Proteomes" id="UP001151760"/>
    </source>
</evidence>
<feature type="compositionally biased region" description="Polar residues" evidence="1">
    <location>
        <begin position="263"/>
        <end position="281"/>
    </location>
</feature>
<proteinExistence type="predicted"/>
<dbReference type="Proteomes" id="UP001151760">
    <property type="component" value="Unassembled WGS sequence"/>
</dbReference>
<feature type="region of interest" description="Disordered" evidence="1">
    <location>
        <begin position="1"/>
        <end position="55"/>
    </location>
</feature>
<accession>A0ABQ4ZB73</accession>
<feature type="compositionally biased region" description="Acidic residues" evidence="1">
    <location>
        <begin position="359"/>
        <end position="369"/>
    </location>
</feature>
<protein>
    <recommendedName>
        <fullName evidence="4">DUF4283 domain-containing protein</fullName>
    </recommendedName>
</protein>
<keyword evidence="3" id="KW-1185">Reference proteome</keyword>
<evidence type="ECO:0000256" key="1">
    <source>
        <dbReference type="SAM" id="MobiDB-lite"/>
    </source>
</evidence>